<dbReference type="Proteomes" id="UP001306510">
    <property type="component" value="Unassembled WGS sequence"/>
</dbReference>
<proteinExistence type="predicted"/>
<evidence type="ECO:0000313" key="2">
    <source>
        <dbReference type="Proteomes" id="UP001306510"/>
    </source>
</evidence>
<gene>
    <name evidence="1" type="ORF">MXM28_21375</name>
</gene>
<dbReference type="InterPro" id="IPR038307">
    <property type="entry name" value="StbB_sf"/>
</dbReference>
<dbReference type="RefSeq" id="WP_049001901.1">
    <property type="nucleotide sequence ID" value="NZ_JALLMC010000011.1"/>
</dbReference>
<dbReference type="Gene3D" id="6.10.290.20">
    <property type="match status" value="1"/>
</dbReference>
<name>A0ABU6E7M1_9ENTR</name>
<dbReference type="EMBL" id="JALLMC010000011">
    <property type="protein sequence ID" value="MEB6412228.1"/>
    <property type="molecule type" value="Genomic_DNA"/>
</dbReference>
<keyword evidence="2" id="KW-1185">Reference proteome</keyword>
<accession>A0ABU6E7M1</accession>
<organism evidence="1 2">
    <name type="scientific">Enterobacter vonholyi</name>
    <dbReference type="NCBI Taxonomy" id="2797505"/>
    <lineage>
        <taxon>Bacteria</taxon>
        <taxon>Pseudomonadati</taxon>
        <taxon>Pseudomonadota</taxon>
        <taxon>Gammaproteobacteria</taxon>
        <taxon>Enterobacterales</taxon>
        <taxon>Enterobacteriaceae</taxon>
        <taxon>Enterobacter</taxon>
    </lineage>
</organism>
<reference evidence="1 2" key="1">
    <citation type="submission" date="2022-04" db="EMBL/GenBank/DDBJ databases">
        <title>Whole genome surviellance of AMR bacteria from Assam, India: One Health Study.</title>
        <authorList>
            <person name="Mendem S.K."/>
            <person name="Rakshit O."/>
            <person name="Murugesan D."/>
            <person name="Shome R."/>
            <person name="Raisen C."/>
            <person name="Holmes M.A."/>
            <person name="Saikia K."/>
            <person name="Shome B.R."/>
        </authorList>
    </citation>
    <scope>NUCLEOTIDE SEQUENCE [LARGE SCALE GENOMIC DNA]</scope>
    <source>
        <strain evidence="1 2">MGG-11lp</strain>
    </source>
</reference>
<dbReference type="Pfam" id="PF10784">
    <property type="entry name" value="Plasmid_stab_B"/>
    <property type="match status" value="1"/>
</dbReference>
<evidence type="ECO:0000313" key="1">
    <source>
        <dbReference type="EMBL" id="MEB6412228.1"/>
    </source>
</evidence>
<dbReference type="InterPro" id="IPR019720">
    <property type="entry name" value="Plasmid_stability_protein_StbB"/>
</dbReference>
<protein>
    <submittedName>
        <fullName evidence="1">Plasmid partitioning/stability family protein</fullName>
    </submittedName>
</protein>
<comment type="caution">
    <text evidence="1">The sequence shown here is derived from an EMBL/GenBank/DDBJ whole genome shotgun (WGS) entry which is preliminary data.</text>
</comment>
<sequence length="128" mass="14084">MTDKTERKAPGRKNTSAAEVRKDIRFYLRPTKAVNEQYAADKLSELPGETQDHMRQFSLAGLALAEVDSRLPAVLASMLKPGVTGTEIEAVLRAFLSMDLSLQPQVVKSEESSKTIGSARNLRNLLPD</sequence>